<reference evidence="3" key="1">
    <citation type="journal article" date="2014" name="Int. J. Syst. Evol. Microbiol.">
        <title>Complete genome sequence of Corynebacterium casei LMG S-19264T (=DSM 44701T), isolated from a smear-ripened cheese.</title>
        <authorList>
            <consortium name="US DOE Joint Genome Institute (JGI-PGF)"/>
            <person name="Walter F."/>
            <person name="Albersmeier A."/>
            <person name="Kalinowski J."/>
            <person name="Ruckert C."/>
        </authorList>
    </citation>
    <scope>NUCLEOTIDE SEQUENCE</scope>
    <source>
        <strain evidence="3">CGMCC 1.15448</strain>
    </source>
</reference>
<dbReference type="SUPFAM" id="SSF54909">
    <property type="entry name" value="Dimeric alpha+beta barrel"/>
    <property type="match status" value="1"/>
</dbReference>
<reference evidence="3" key="2">
    <citation type="submission" date="2020-09" db="EMBL/GenBank/DDBJ databases">
        <authorList>
            <person name="Sun Q."/>
            <person name="Zhou Y."/>
        </authorList>
    </citation>
    <scope>NUCLEOTIDE SEQUENCE</scope>
    <source>
        <strain evidence="3">CGMCC 1.15448</strain>
    </source>
</reference>
<dbReference type="Proteomes" id="UP000607559">
    <property type="component" value="Unassembled WGS sequence"/>
</dbReference>
<accession>A0A8J2UHR5</accession>
<feature type="domain" description="DUF4440" evidence="2">
    <location>
        <begin position="100"/>
        <end position="207"/>
    </location>
</feature>
<evidence type="ECO:0000313" key="4">
    <source>
        <dbReference type="Proteomes" id="UP000607559"/>
    </source>
</evidence>
<dbReference type="Pfam" id="PF14534">
    <property type="entry name" value="DUF4440"/>
    <property type="match status" value="1"/>
</dbReference>
<evidence type="ECO:0000259" key="1">
    <source>
        <dbReference type="Pfam" id="PF07978"/>
    </source>
</evidence>
<name>A0A8J2UHR5_9BACT</name>
<dbReference type="InterPro" id="IPR027843">
    <property type="entry name" value="DUF4440"/>
</dbReference>
<dbReference type="AlphaFoldDB" id="A0A8J2UHR5"/>
<dbReference type="EMBL" id="BMJC01000005">
    <property type="protein sequence ID" value="GGB17901.1"/>
    <property type="molecule type" value="Genomic_DNA"/>
</dbReference>
<sequence>MVCGAGGVRAQTAVIEFRSYTVRPGTRDSFHRLVVERSLPMLNRWKIAVLGYGASLQEDSSYYLIRAYPSLEERQRQEEAFYGSAEWKQGPRAADSAALSALNKQFIENFVRQDAVRHAAMIHRDFVCIESDGHIVGRDEYLKGWATAYRRSGYTSFGYTDEVIKIFGNTALVRSKTVYTKLLDGKEVKGNSLYTDTYVKEDGVWRCVQAQLTPVK</sequence>
<dbReference type="SUPFAM" id="SSF54427">
    <property type="entry name" value="NTF2-like"/>
    <property type="match status" value="1"/>
</dbReference>
<proteinExistence type="predicted"/>
<organism evidence="3 4">
    <name type="scientific">Puia dinghuensis</name>
    <dbReference type="NCBI Taxonomy" id="1792502"/>
    <lineage>
        <taxon>Bacteria</taxon>
        <taxon>Pseudomonadati</taxon>
        <taxon>Bacteroidota</taxon>
        <taxon>Chitinophagia</taxon>
        <taxon>Chitinophagales</taxon>
        <taxon>Chitinophagaceae</taxon>
        <taxon>Puia</taxon>
    </lineage>
</organism>
<dbReference type="InterPro" id="IPR032710">
    <property type="entry name" value="NTF2-like_dom_sf"/>
</dbReference>
<feature type="domain" description="NIPSNAP" evidence="1">
    <location>
        <begin position="16"/>
        <end position="90"/>
    </location>
</feature>
<evidence type="ECO:0000313" key="3">
    <source>
        <dbReference type="EMBL" id="GGB17901.1"/>
    </source>
</evidence>
<dbReference type="InterPro" id="IPR011008">
    <property type="entry name" value="Dimeric_a/b-barrel"/>
</dbReference>
<comment type="caution">
    <text evidence="3">The sequence shown here is derived from an EMBL/GenBank/DDBJ whole genome shotgun (WGS) entry which is preliminary data.</text>
</comment>
<dbReference type="InterPro" id="IPR012577">
    <property type="entry name" value="NIPSNAP"/>
</dbReference>
<protein>
    <recommendedName>
        <fullName evidence="5">DUF4440 domain-containing protein</fullName>
    </recommendedName>
</protein>
<evidence type="ECO:0000259" key="2">
    <source>
        <dbReference type="Pfam" id="PF14534"/>
    </source>
</evidence>
<keyword evidence="4" id="KW-1185">Reference proteome</keyword>
<dbReference type="Gene3D" id="3.10.450.50">
    <property type="match status" value="1"/>
</dbReference>
<gene>
    <name evidence="3" type="ORF">GCM10011511_47110</name>
</gene>
<evidence type="ECO:0008006" key="5">
    <source>
        <dbReference type="Google" id="ProtNLM"/>
    </source>
</evidence>
<dbReference type="Pfam" id="PF07978">
    <property type="entry name" value="NIPSNAP"/>
    <property type="match status" value="1"/>
</dbReference>